<name>A0A0E0JQ37_ORYPU</name>
<reference evidence="2" key="1">
    <citation type="submission" date="2015-04" db="UniProtKB">
        <authorList>
            <consortium name="EnsemblPlants"/>
        </authorList>
    </citation>
    <scope>IDENTIFICATION</scope>
</reference>
<dbReference type="PANTHER" id="PTHR48049">
    <property type="entry name" value="GLYCOSYLTRANSFERASE"/>
    <property type="match status" value="1"/>
</dbReference>
<reference evidence="2" key="2">
    <citation type="submission" date="2018-05" db="EMBL/GenBank/DDBJ databases">
        <title>OpunRS2 (Oryza punctata Reference Sequence Version 2).</title>
        <authorList>
            <person name="Zhang J."/>
            <person name="Kudrna D."/>
            <person name="Lee S."/>
            <person name="Talag J."/>
            <person name="Welchert J."/>
            <person name="Wing R.A."/>
        </authorList>
    </citation>
    <scope>NUCLEOTIDE SEQUENCE [LARGE SCALE GENOMIC DNA]</scope>
</reference>
<dbReference type="GO" id="GO:0035251">
    <property type="term" value="F:UDP-glucosyltransferase activity"/>
    <property type="evidence" value="ECO:0007669"/>
    <property type="project" value="InterPro"/>
</dbReference>
<evidence type="ECO:0000256" key="1">
    <source>
        <dbReference type="SAM" id="MobiDB-lite"/>
    </source>
</evidence>
<dbReference type="EnsemblPlants" id="OPUNC01G33670.1">
    <property type="protein sequence ID" value="OPUNC01G33670.1"/>
    <property type="gene ID" value="OPUNC01G33670"/>
</dbReference>
<organism evidence="2">
    <name type="scientific">Oryza punctata</name>
    <name type="common">Red rice</name>
    <dbReference type="NCBI Taxonomy" id="4537"/>
    <lineage>
        <taxon>Eukaryota</taxon>
        <taxon>Viridiplantae</taxon>
        <taxon>Streptophyta</taxon>
        <taxon>Embryophyta</taxon>
        <taxon>Tracheophyta</taxon>
        <taxon>Spermatophyta</taxon>
        <taxon>Magnoliopsida</taxon>
        <taxon>Liliopsida</taxon>
        <taxon>Poales</taxon>
        <taxon>Poaceae</taxon>
        <taxon>BOP clade</taxon>
        <taxon>Oryzoideae</taxon>
        <taxon>Oryzeae</taxon>
        <taxon>Oryzinae</taxon>
        <taxon>Oryza</taxon>
    </lineage>
</organism>
<proteinExistence type="predicted"/>
<feature type="compositionally biased region" description="Low complexity" evidence="1">
    <location>
        <begin position="18"/>
        <end position="31"/>
    </location>
</feature>
<dbReference type="HOGENOM" id="CLU_2296270_0_0_1"/>
<dbReference type="Gramene" id="OPUNC01G33670.1">
    <property type="protein sequence ID" value="OPUNC01G33670.1"/>
    <property type="gene ID" value="OPUNC01G33670"/>
</dbReference>
<feature type="region of interest" description="Disordered" evidence="1">
    <location>
        <begin position="1"/>
        <end position="33"/>
    </location>
</feature>
<evidence type="ECO:0000313" key="2">
    <source>
        <dbReference type="EnsemblPlants" id="OPUNC01G33670.1"/>
    </source>
</evidence>
<dbReference type="AlphaFoldDB" id="A0A0E0JQ37"/>
<dbReference type="InterPro" id="IPR050481">
    <property type="entry name" value="UDP-glycosyltransf_plant"/>
</dbReference>
<sequence length="101" mass="10540">MSPCQCGHGQESDPFAPGSPTGSSSTLPTEGCHPIAGEHQVPCANFSILLAAALVFFEDQPARSLVYVALGTEAPLTADNVRELALGLELSGARFLCALRR</sequence>
<dbReference type="PANTHER" id="PTHR48049:SF80">
    <property type="entry name" value="GLYCOSYLTRANSFERASE"/>
    <property type="match status" value="1"/>
</dbReference>
<dbReference type="Proteomes" id="UP000026962">
    <property type="component" value="Chromosome 1"/>
</dbReference>
<protein>
    <submittedName>
        <fullName evidence="2">Uncharacterized protein</fullName>
    </submittedName>
</protein>
<dbReference type="SUPFAM" id="SSF53756">
    <property type="entry name" value="UDP-Glycosyltransferase/glycogen phosphorylase"/>
    <property type="match status" value="1"/>
</dbReference>
<dbReference type="Gene3D" id="3.40.50.2000">
    <property type="entry name" value="Glycogen Phosphorylase B"/>
    <property type="match status" value="1"/>
</dbReference>
<accession>A0A0E0JQ37</accession>
<evidence type="ECO:0000313" key="3">
    <source>
        <dbReference type="Proteomes" id="UP000026962"/>
    </source>
</evidence>
<keyword evidence="3" id="KW-1185">Reference proteome</keyword>